<keyword evidence="3" id="KW-1185">Reference proteome</keyword>
<evidence type="ECO:0008006" key="4">
    <source>
        <dbReference type="Google" id="ProtNLM"/>
    </source>
</evidence>
<reference evidence="2 3" key="1">
    <citation type="submission" date="2019-08" db="EMBL/GenBank/DDBJ databases">
        <title>In-depth cultivation of the pig gut microbiome towards novel bacterial diversity and tailored functional studies.</title>
        <authorList>
            <person name="Wylensek D."/>
            <person name="Hitch T.C.A."/>
            <person name="Clavel T."/>
        </authorList>
    </citation>
    <scope>NUCLEOTIDE SEQUENCE [LARGE SCALE GENOMIC DNA]</scope>
    <source>
        <strain evidence="2 3">LKV-178-WT-2A</strain>
    </source>
</reference>
<evidence type="ECO:0000313" key="3">
    <source>
        <dbReference type="Proteomes" id="UP000438914"/>
    </source>
</evidence>
<evidence type="ECO:0000313" key="2">
    <source>
        <dbReference type="EMBL" id="MST85530.1"/>
    </source>
</evidence>
<keyword evidence="1" id="KW-1133">Transmembrane helix</keyword>
<protein>
    <recommendedName>
        <fullName evidence="4">PEGA domain-containing protein</fullName>
    </recommendedName>
</protein>
<keyword evidence="1" id="KW-0472">Membrane</keyword>
<comment type="caution">
    <text evidence="2">The sequence shown here is derived from an EMBL/GenBank/DDBJ whole genome shotgun (WGS) entry which is preliminary data.</text>
</comment>
<name>A0A7K0KJ76_9BACT</name>
<dbReference type="RefSeq" id="WP_154535116.1">
    <property type="nucleotide sequence ID" value="NZ_VUNG01000041.1"/>
</dbReference>
<accession>A0A7K0KJ76</accession>
<gene>
    <name evidence="2" type="ORF">FYJ73_12780</name>
</gene>
<dbReference type="AlphaFoldDB" id="A0A7K0KJ76"/>
<dbReference type="Proteomes" id="UP000438914">
    <property type="component" value="Unassembled WGS sequence"/>
</dbReference>
<organism evidence="2 3">
    <name type="scientific">Hallella mizrahii</name>
    <dbReference type="NCBI Taxonomy" id="2606637"/>
    <lineage>
        <taxon>Bacteria</taxon>
        <taxon>Pseudomonadati</taxon>
        <taxon>Bacteroidota</taxon>
        <taxon>Bacteroidia</taxon>
        <taxon>Bacteroidales</taxon>
        <taxon>Prevotellaceae</taxon>
        <taxon>Hallella</taxon>
    </lineage>
</organism>
<evidence type="ECO:0000256" key="1">
    <source>
        <dbReference type="SAM" id="Phobius"/>
    </source>
</evidence>
<dbReference type="EMBL" id="VUNG01000041">
    <property type="protein sequence ID" value="MST85530.1"/>
    <property type="molecule type" value="Genomic_DNA"/>
</dbReference>
<feature type="transmembrane region" description="Helical" evidence="1">
    <location>
        <begin position="112"/>
        <end position="128"/>
    </location>
</feature>
<keyword evidence="1" id="KW-0812">Transmembrane</keyword>
<proteinExistence type="predicted"/>
<sequence>MKRSVLLIKPERKQRIPLPHYLLINGQMLGLMRGNDNVRVALPQGDYAVTVRSAYKFIESTAQVHIAEGETLTLTFGDRERWWNWLFNLDLMLWLFKWFFDFGNYWDIVYEIASNGFFFLWLLRIWIIRKHYFRMTCSPAEKQ</sequence>